<name>A0A8J7JVF4_9CYAN</name>
<feature type="domain" description="Glycosyltransferase subfamily 4-like N-terminal" evidence="2">
    <location>
        <begin position="17"/>
        <end position="161"/>
    </location>
</feature>
<evidence type="ECO:0000259" key="2">
    <source>
        <dbReference type="Pfam" id="PF13439"/>
    </source>
</evidence>
<dbReference type="GO" id="GO:0016757">
    <property type="term" value="F:glycosyltransferase activity"/>
    <property type="evidence" value="ECO:0007669"/>
    <property type="project" value="InterPro"/>
</dbReference>
<dbReference type="Proteomes" id="UP000620559">
    <property type="component" value="Unassembled WGS sequence"/>
</dbReference>
<dbReference type="EMBL" id="JADEWL010000063">
    <property type="protein sequence ID" value="MBE9214540.1"/>
    <property type="molecule type" value="Genomic_DNA"/>
</dbReference>
<dbReference type="Gene3D" id="3.40.50.2000">
    <property type="entry name" value="Glycogen Phosphorylase B"/>
    <property type="match status" value="2"/>
</dbReference>
<accession>A0A8J7JVF4</accession>
<dbReference type="CDD" id="cd03808">
    <property type="entry name" value="GT4_CapM-like"/>
    <property type="match status" value="1"/>
</dbReference>
<evidence type="ECO:0000313" key="3">
    <source>
        <dbReference type="EMBL" id="MBE9214540.1"/>
    </source>
</evidence>
<keyword evidence="4" id="KW-1185">Reference proteome</keyword>
<dbReference type="Pfam" id="PF00534">
    <property type="entry name" value="Glycos_transf_1"/>
    <property type="match status" value="1"/>
</dbReference>
<dbReference type="AlphaFoldDB" id="A0A8J7JVF4"/>
<evidence type="ECO:0000313" key="4">
    <source>
        <dbReference type="Proteomes" id="UP000620559"/>
    </source>
</evidence>
<comment type="caution">
    <text evidence="3">The sequence shown here is derived from an EMBL/GenBank/DDBJ whole genome shotgun (WGS) entry which is preliminary data.</text>
</comment>
<dbReference type="InterPro" id="IPR001296">
    <property type="entry name" value="Glyco_trans_1"/>
</dbReference>
<evidence type="ECO:0000259" key="1">
    <source>
        <dbReference type="Pfam" id="PF00534"/>
    </source>
</evidence>
<proteinExistence type="predicted"/>
<feature type="domain" description="Glycosyl transferase family 1" evidence="1">
    <location>
        <begin position="192"/>
        <end position="356"/>
    </location>
</feature>
<dbReference type="RefSeq" id="WP_193922446.1">
    <property type="nucleotide sequence ID" value="NZ_JADEWL010000063.1"/>
</dbReference>
<organism evidence="3 4">
    <name type="scientific">Plectonema cf. radiosum LEGE 06105</name>
    <dbReference type="NCBI Taxonomy" id="945769"/>
    <lineage>
        <taxon>Bacteria</taxon>
        <taxon>Bacillati</taxon>
        <taxon>Cyanobacteriota</taxon>
        <taxon>Cyanophyceae</taxon>
        <taxon>Oscillatoriophycideae</taxon>
        <taxon>Oscillatoriales</taxon>
        <taxon>Microcoleaceae</taxon>
        <taxon>Plectonema</taxon>
    </lineage>
</organism>
<gene>
    <name evidence="3" type="ORF">IQ247_18015</name>
</gene>
<dbReference type="PANTHER" id="PTHR12526:SF630">
    <property type="entry name" value="GLYCOSYLTRANSFERASE"/>
    <property type="match status" value="1"/>
</dbReference>
<dbReference type="Pfam" id="PF13439">
    <property type="entry name" value="Glyco_transf_4"/>
    <property type="match status" value="1"/>
</dbReference>
<dbReference type="InterPro" id="IPR028098">
    <property type="entry name" value="Glyco_trans_4-like_N"/>
</dbReference>
<sequence>MNKVLIVTTIPETLTTFLLPFAKHFRSQGWQIDAMACGVCANAQCIENFDRVWDVEWSRNPLDPRNLLVTPSTIRKIVAQEKYDIVHVHTPVAAFVTRYALRNLRKRLGTKVIYTAHGFHFHPGGKRLKNAVFVALEKIAGTWTDEIVVINTEDQKAAIRHNLVSSFGIHYMPGIGVDLNYYSPEKIQETDIQRVRQELGLEPDIPLFLSVAELNPGKRHRDIIRAVAHLNRRNICVAFAGEGPLLEDLKQLAHQMKVQDQIRFLGFRRDITTWMRASVATVLASEREGLPRSIMESMSLGIPVIGTDIRGIQDLLARNSGILFPVGDAEKLAAKIAWVMDNPQEAQQIGKRGQERIINYDLRHIIKLHETLYSAALSLKSPQIKQFSTQSR</sequence>
<dbReference type="PANTHER" id="PTHR12526">
    <property type="entry name" value="GLYCOSYLTRANSFERASE"/>
    <property type="match status" value="1"/>
</dbReference>
<reference evidence="3" key="1">
    <citation type="submission" date="2020-10" db="EMBL/GenBank/DDBJ databases">
        <authorList>
            <person name="Castelo-Branco R."/>
            <person name="Eusebio N."/>
            <person name="Adriana R."/>
            <person name="Vieira A."/>
            <person name="Brugerolle De Fraissinette N."/>
            <person name="Rezende De Castro R."/>
            <person name="Schneider M.P."/>
            <person name="Vasconcelos V."/>
            <person name="Leao P.N."/>
        </authorList>
    </citation>
    <scope>NUCLEOTIDE SEQUENCE</scope>
    <source>
        <strain evidence="3">LEGE 06105</strain>
    </source>
</reference>
<dbReference type="SUPFAM" id="SSF53756">
    <property type="entry name" value="UDP-Glycosyltransferase/glycogen phosphorylase"/>
    <property type="match status" value="1"/>
</dbReference>
<protein>
    <submittedName>
        <fullName evidence="3">Glycosyltransferase family 4 protein</fullName>
    </submittedName>
</protein>